<feature type="transmembrane region" description="Helical" evidence="2">
    <location>
        <begin position="12"/>
        <end position="31"/>
    </location>
</feature>
<dbReference type="Proteomes" id="UP000559256">
    <property type="component" value="Unassembled WGS sequence"/>
</dbReference>
<organism evidence="3 4">
    <name type="scientific">Tetrapyrgos nigripes</name>
    <dbReference type="NCBI Taxonomy" id="182062"/>
    <lineage>
        <taxon>Eukaryota</taxon>
        <taxon>Fungi</taxon>
        <taxon>Dikarya</taxon>
        <taxon>Basidiomycota</taxon>
        <taxon>Agaricomycotina</taxon>
        <taxon>Agaricomycetes</taxon>
        <taxon>Agaricomycetidae</taxon>
        <taxon>Agaricales</taxon>
        <taxon>Marasmiineae</taxon>
        <taxon>Marasmiaceae</taxon>
        <taxon>Tetrapyrgos</taxon>
    </lineage>
</organism>
<feature type="region of interest" description="Disordered" evidence="1">
    <location>
        <begin position="203"/>
        <end position="223"/>
    </location>
</feature>
<dbReference type="PANTHER" id="PTHR28013:SF4">
    <property type="entry name" value="MARVEL DOMAIN-CONTAINING PROTEIN"/>
    <property type="match status" value="1"/>
</dbReference>
<feature type="transmembrane region" description="Helical" evidence="2">
    <location>
        <begin position="176"/>
        <end position="196"/>
    </location>
</feature>
<dbReference type="GO" id="GO:0035838">
    <property type="term" value="C:growing cell tip"/>
    <property type="evidence" value="ECO:0007669"/>
    <property type="project" value="TreeGrafter"/>
</dbReference>
<dbReference type="GO" id="GO:0005886">
    <property type="term" value="C:plasma membrane"/>
    <property type="evidence" value="ECO:0007669"/>
    <property type="project" value="InterPro"/>
</dbReference>
<feature type="transmembrane region" description="Helical" evidence="2">
    <location>
        <begin position="98"/>
        <end position="122"/>
    </location>
</feature>
<comment type="caution">
    <text evidence="3">The sequence shown here is derived from an EMBL/GenBank/DDBJ whole genome shotgun (WGS) entry which is preliminary data.</text>
</comment>
<dbReference type="Pfam" id="PF06687">
    <property type="entry name" value="SUR7"/>
    <property type="match status" value="1"/>
</dbReference>
<keyword evidence="2" id="KW-0472">Membrane</keyword>
<dbReference type="EMBL" id="JAACJM010000314">
    <property type="protein sequence ID" value="KAF5332073.1"/>
    <property type="molecule type" value="Genomic_DNA"/>
</dbReference>
<sequence length="223" mass="23875">MRLIGPATPGFLATLAACVLLGIVSFCVPYFKSVFFLKAGFQANGQNGTITFGTLGFCLELGNGTTCSKPQVGYQLDINRLVGDNNPNIQIPQIAVRWLTYALVLHIIAFCLALLSAVFGLLAHVCELIGACFSTCISGFTSTITLLAFVFDIALFTAAKSRINHVDSGSATTGNAMWLTLAAFLLLLFTGCFYAFGSCCISSGGSSPRRKKRQDMEYGKISY</sequence>
<proteinExistence type="predicted"/>
<evidence type="ECO:0000313" key="3">
    <source>
        <dbReference type="EMBL" id="KAF5332073.1"/>
    </source>
</evidence>
<evidence type="ECO:0000256" key="2">
    <source>
        <dbReference type="SAM" id="Phobius"/>
    </source>
</evidence>
<dbReference type="OrthoDB" id="3365245at2759"/>
<gene>
    <name evidence="3" type="ORF">D9758_016263</name>
</gene>
<evidence type="ECO:0000256" key="1">
    <source>
        <dbReference type="SAM" id="MobiDB-lite"/>
    </source>
</evidence>
<feature type="compositionally biased region" description="Basic and acidic residues" evidence="1">
    <location>
        <begin position="214"/>
        <end position="223"/>
    </location>
</feature>
<dbReference type="PANTHER" id="PTHR28013">
    <property type="entry name" value="PROTEIN DCV1-RELATED"/>
    <property type="match status" value="1"/>
</dbReference>
<dbReference type="GO" id="GO:0032153">
    <property type="term" value="C:cell division site"/>
    <property type="evidence" value="ECO:0007669"/>
    <property type="project" value="TreeGrafter"/>
</dbReference>
<dbReference type="PROSITE" id="PS51257">
    <property type="entry name" value="PROKAR_LIPOPROTEIN"/>
    <property type="match status" value="1"/>
</dbReference>
<keyword evidence="2" id="KW-1133">Transmembrane helix</keyword>
<dbReference type="InterPro" id="IPR009571">
    <property type="entry name" value="SUR7/Rim9-like_fungi"/>
</dbReference>
<keyword evidence="4" id="KW-1185">Reference proteome</keyword>
<dbReference type="AlphaFoldDB" id="A0A8H5BZ89"/>
<reference evidence="3 4" key="1">
    <citation type="journal article" date="2020" name="ISME J.">
        <title>Uncovering the hidden diversity of litter-decomposition mechanisms in mushroom-forming fungi.</title>
        <authorList>
            <person name="Floudas D."/>
            <person name="Bentzer J."/>
            <person name="Ahren D."/>
            <person name="Johansson T."/>
            <person name="Persson P."/>
            <person name="Tunlid A."/>
        </authorList>
    </citation>
    <scope>NUCLEOTIDE SEQUENCE [LARGE SCALE GENOMIC DNA]</scope>
    <source>
        <strain evidence="3 4">CBS 291.85</strain>
    </source>
</reference>
<evidence type="ECO:0000313" key="4">
    <source>
        <dbReference type="Proteomes" id="UP000559256"/>
    </source>
</evidence>
<keyword evidence="2" id="KW-0812">Transmembrane</keyword>
<protein>
    <recommendedName>
        <fullName evidence="5">Pali-domain-containing protein</fullName>
    </recommendedName>
</protein>
<dbReference type="InterPro" id="IPR051380">
    <property type="entry name" value="pH-response_reg_palI/RIM9"/>
</dbReference>
<name>A0A8H5BZ89_9AGAR</name>
<accession>A0A8H5BZ89</accession>
<feature type="transmembrane region" description="Helical" evidence="2">
    <location>
        <begin position="128"/>
        <end position="155"/>
    </location>
</feature>
<evidence type="ECO:0008006" key="5">
    <source>
        <dbReference type="Google" id="ProtNLM"/>
    </source>
</evidence>